<protein>
    <submittedName>
        <fullName evidence="1">Uncharacterized protein</fullName>
    </submittedName>
</protein>
<comment type="caution">
    <text evidence="1">The sequence shown here is derived from an EMBL/GenBank/DDBJ whole genome shotgun (WGS) entry which is preliminary data.</text>
</comment>
<evidence type="ECO:0000313" key="1">
    <source>
        <dbReference type="EMBL" id="MEQ2285381.1"/>
    </source>
</evidence>
<proteinExistence type="predicted"/>
<organism evidence="1 2">
    <name type="scientific">Ameca splendens</name>
    <dbReference type="NCBI Taxonomy" id="208324"/>
    <lineage>
        <taxon>Eukaryota</taxon>
        <taxon>Metazoa</taxon>
        <taxon>Chordata</taxon>
        <taxon>Craniata</taxon>
        <taxon>Vertebrata</taxon>
        <taxon>Euteleostomi</taxon>
        <taxon>Actinopterygii</taxon>
        <taxon>Neopterygii</taxon>
        <taxon>Teleostei</taxon>
        <taxon>Neoteleostei</taxon>
        <taxon>Acanthomorphata</taxon>
        <taxon>Ovalentaria</taxon>
        <taxon>Atherinomorphae</taxon>
        <taxon>Cyprinodontiformes</taxon>
        <taxon>Goodeidae</taxon>
        <taxon>Ameca</taxon>
    </lineage>
</organism>
<reference evidence="1 2" key="1">
    <citation type="submission" date="2021-06" db="EMBL/GenBank/DDBJ databases">
        <authorList>
            <person name="Palmer J.M."/>
        </authorList>
    </citation>
    <scope>NUCLEOTIDE SEQUENCE [LARGE SCALE GENOMIC DNA]</scope>
    <source>
        <strain evidence="1 2">AS_MEX2019</strain>
        <tissue evidence="1">Muscle</tissue>
    </source>
</reference>
<dbReference type="Proteomes" id="UP001469553">
    <property type="component" value="Unassembled WGS sequence"/>
</dbReference>
<evidence type="ECO:0000313" key="2">
    <source>
        <dbReference type="Proteomes" id="UP001469553"/>
    </source>
</evidence>
<name>A0ABV0XV83_9TELE</name>
<keyword evidence="2" id="KW-1185">Reference proteome</keyword>
<sequence length="133" mass="14879">FAYCGELPSPGSCSSHSQLRRDSRYPRIPSRIKLQLAAAKLLVLPGLRHKLTLLTLQRVSPPSCKYRHLELTICCLETALNQTSTCTHFNYLGCRKRSPSDKPSVKLPGSTSLPLWWILIFNLRHASVPGLTP</sequence>
<gene>
    <name evidence="1" type="ORF">AMECASPLE_031157</name>
</gene>
<feature type="non-terminal residue" evidence="1">
    <location>
        <position position="1"/>
    </location>
</feature>
<accession>A0ABV0XV83</accession>
<dbReference type="EMBL" id="JAHRIP010013232">
    <property type="protein sequence ID" value="MEQ2285381.1"/>
    <property type="molecule type" value="Genomic_DNA"/>
</dbReference>